<keyword evidence="3" id="KW-1185">Reference proteome</keyword>
<accession>A0ABS7PJE3</accession>
<gene>
    <name evidence="2" type="ORF">K7G82_02220</name>
</gene>
<keyword evidence="1" id="KW-1133">Transmembrane helix</keyword>
<name>A0ABS7PJE3_9SPHN</name>
<reference evidence="2 3" key="1">
    <citation type="submission" date="2021-08" db="EMBL/GenBank/DDBJ databases">
        <authorList>
            <person name="Tuo L."/>
        </authorList>
    </citation>
    <scope>NUCLEOTIDE SEQUENCE [LARGE SCALE GENOMIC DNA]</scope>
    <source>
        <strain evidence="2 3">JCM 31229</strain>
    </source>
</reference>
<feature type="transmembrane region" description="Helical" evidence="1">
    <location>
        <begin position="207"/>
        <end position="229"/>
    </location>
</feature>
<comment type="caution">
    <text evidence="2">The sequence shown here is derived from an EMBL/GenBank/DDBJ whole genome shotgun (WGS) entry which is preliminary data.</text>
</comment>
<evidence type="ECO:0000313" key="3">
    <source>
        <dbReference type="Proteomes" id="UP000706039"/>
    </source>
</evidence>
<dbReference type="RefSeq" id="WP_222988178.1">
    <property type="nucleotide sequence ID" value="NZ_JAINVV010000001.1"/>
</dbReference>
<proteinExistence type="predicted"/>
<keyword evidence="1" id="KW-0812">Transmembrane</keyword>
<evidence type="ECO:0000313" key="2">
    <source>
        <dbReference type="EMBL" id="MBY8821089.1"/>
    </source>
</evidence>
<dbReference type="Proteomes" id="UP000706039">
    <property type="component" value="Unassembled WGS sequence"/>
</dbReference>
<protein>
    <submittedName>
        <fullName evidence="2">Uncharacterized protein</fullName>
    </submittedName>
</protein>
<dbReference type="EMBL" id="JAINVV010000001">
    <property type="protein sequence ID" value="MBY8821089.1"/>
    <property type="molecule type" value="Genomic_DNA"/>
</dbReference>
<organism evidence="2 3">
    <name type="scientific">Sphingomonas colocasiae</name>
    <dbReference type="NCBI Taxonomy" id="1848973"/>
    <lineage>
        <taxon>Bacteria</taxon>
        <taxon>Pseudomonadati</taxon>
        <taxon>Pseudomonadota</taxon>
        <taxon>Alphaproteobacteria</taxon>
        <taxon>Sphingomonadales</taxon>
        <taxon>Sphingomonadaceae</taxon>
        <taxon>Sphingomonas</taxon>
    </lineage>
</organism>
<sequence length="235" mass="26495">MSSPSDPNEPRRHPLAAHFKRRSEMRHEIGLLRNLPDDEILAACRSTPGFDDLESIYNFYIDRTHPHTLQLSFGNRSMFRMTPDLKKTAAESGPTLVYSFSGEQFVTILYPAKSDIARTHEDHLFLQIGETSAIKLIEGMPGDLRDLVAYAHVSSVDMESSFYEDVRIWALRWSCPRGEDGKFEKPRIWLTLLTLAKFGTRTATTSLIVSILKPMGVLIAGVLLAWLGFEAGLIQ</sequence>
<evidence type="ECO:0000256" key="1">
    <source>
        <dbReference type="SAM" id="Phobius"/>
    </source>
</evidence>
<keyword evidence="1" id="KW-0472">Membrane</keyword>